<dbReference type="NCBIfam" id="TIGR00268">
    <property type="entry name" value="ATP-dependent sacrificial sulfur transferase LarE"/>
    <property type="match status" value="1"/>
</dbReference>
<reference evidence="2 3" key="1">
    <citation type="submission" date="2023-12" db="EMBL/GenBank/DDBJ databases">
        <authorList>
            <person name="Manesh M.J.H."/>
            <person name="Bing R.G."/>
            <person name="Willard D.J."/>
            <person name="Kelly R.M."/>
        </authorList>
    </citation>
    <scope>NUCLEOTIDE SEQUENCE [LARGE SCALE GENOMIC DNA]</scope>
    <source>
        <strain evidence="2 3">DSM 8977</strain>
    </source>
</reference>
<evidence type="ECO:0000313" key="3">
    <source>
        <dbReference type="Proteomes" id="UP001322744"/>
    </source>
</evidence>
<dbReference type="GO" id="GO:0016740">
    <property type="term" value="F:transferase activity"/>
    <property type="evidence" value="ECO:0007669"/>
    <property type="project" value="UniProtKB-KW"/>
</dbReference>
<keyword evidence="3" id="KW-1185">Reference proteome</keyword>
<accession>A0ABZ0U2G1</accession>
<evidence type="ECO:0000313" key="2">
    <source>
        <dbReference type="EMBL" id="WPX09906.1"/>
    </source>
</evidence>
<evidence type="ECO:0000259" key="1">
    <source>
        <dbReference type="Pfam" id="PF02540"/>
    </source>
</evidence>
<dbReference type="CDD" id="cd01990">
    <property type="entry name" value="LarE-like"/>
    <property type="match status" value="1"/>
</dbReference>
<dbReference type="InterPro" id="IPR052188">
    <property type="entry name" value="Ni-pincer_cofactor_biosynth"/>
</dbReference>
<dbReference type="InterPro" id="IPR022310">
    <property type="entry name" value="NAD/GMP_synthase"/>
</dbReference>
<sequence>MDIIIDETLQEKYEKLKNYIKSLGSLAIAYSGGVDSTFLVKVAYDVLEDRVIAVTATSSTYPKRELNDAIKFIKQIGAKHIVIESEELEIEGFNKNPVDRCYYCKKELFEKIWKVAKAHGIEYVADGSNFDDLNDFRPGMKAACELNVVSPLKVAGLTKEDIRKLSKELGLPTWDKPAFACLSSRIPYGERITKEKLSMIEKAEEYLLGLGFKQVRVRYHQDKLARIEIGKDEMEKFLDIKLIESVRNKFKELGFLYITLDLEGYRTGSMNLSLNLNL</sequence>
<dbReference type="PANTHER" id="PTHR43169:SF2">
    <property type="entry name" value="NAD_GMP SYNTHASE DOMAIN-CONTAINING PROTEIN"/>
    <property type="match status" value="1"/>
</dbReference>
<keyword evidence="2" id="KW-0808">Transferase</keyword>
<dbReference type="InterPro" id="IPR014729">
    <property type="entry name" value="Rossmann-like_a/b/a_fold"/>
</dbReference>
<dbReference type="PIRSF" id="PIRSF006661">
    <property type="entry name" value="PP-lp_UCP006661"/>
    <property type="match status" value="1"/>
</dbReference>
<organism evidence="2 3">
    <name type="scientific">Anaerocellum danielii</name>
    <dbReference type="NCBI Taxonomy" id="1387557"/>
    <lineage>
        <taxon>Bacteria</taxon>
        <taxon>Bacillati</taxon>
        <taxon>Bacillota</taxon>
        <taxon>Bacillota incertae sedis</taxon>
        <taxon>Caldicellulosiruptorales</taxon>
        <taxon>Caldicellulosiruptoraceae</taxon>
        <taxon>Anaerocellum</taxon>
    </lineage>
</organism>
<dbReference type="Gene3D" id="3.40.50.620">
    <property type="entry name" value="HUPs"/>
    <property type="match status" value="1"/>
</dbReference>
<proteinExistence type="predicted"/>
<dbReference type="PANTHER" id="PTHR43169">
    <property type="entry name" value="EXSB FAMILY PROTEIN"/>
    <property type="match status" value="1"/>
</dbReference>
<protein>
    <submittedName>
        <fullName evidence="2">ATP-dependent sacrificial sulfur transferase LarE</fullName>
    </submittedName>
</protein>
<dbReference type="InterPro" id="IPR005232">
    <property type="entry name" value="LarE"/>
</dbReference>
<feature type="domain" description="NAD/GMP synthase" evidence="1">
    <location>
        <begin position="11"/>
        <end position="85"/>
    </location>
</feature>
<dbReference type="SUPFAM" id="SSF52402">
    <property type="entry name" value="Adenine nucleotide alpha hydrolases-like"/>
    <property type="match status" value="1"/>
</dbReference>
<gene>
    <name evidence="2" type="primary">larE</name>
    <name evidence="2" type="ORF">SOJ16_001159</name>
</gene>
<dbReference type="Pfam" id="PF02540">
    <property type="entry name" value="NAD_synthase"/>
    <property type="match status" value="1"/>
</dbReference>
<dbReference type="RefSeq" id="WP_045174675.1">
    <property type="nucleotide sequence ID" value="NZ_CP139957.1"/>
</dbReference>
<dbReference type="EMBL" id="CP139957">
    <property type="protein sequence ID" value="WPX09906.1"/>
    <property type="molecule type" value="Genomic_DNA"/>
</dbReference>
<name>A0ABZ0U2G1_9FIRM</name>
<dbReference type="Proteomes" id="UP001322744">
    <property type="component" value="Chromosome"/>
</dbReference>